<feature type="coiled-coil region" evidence="9">
    <location>
        <begin position="674"/>
        <end position="715"/>
    </location>
</feature>
<dbReference type="Proteomes" id="UP001208570">
    <property type="component" value="Unassembled WGS sequence"/>
</dbReference>
<dbReference type="InterPro" id="IPR011644">
    <property type="entry name" value="Heme_NO-bd"/>
</dbReference>
<dbReference type="Gene3D" id="3.30.70.1230">
    <property type="entry name" value="Nucleotide cyclase"/>
    <property type="match status" value="1"/>
</dbReference>
<dbReference type="SUPFAM" id="SSF55073">
    <property type="entry name" value="Nucleotide cyclase"/>
    <property type="match status" value="1"/>
</dbReference>
<dbReference type="SUPFAM" id="SSF111126">
    <property type="entry name" value="Ligand-binding domain in the NO signalling and Golgi transport"/>
    <property type="match status" value="1"/>
</dbReference>
<dbReference type="Pfam" id="PF07701">
    <property type="entry name" value="HNOBA"/>
    <property type="match status" value="1"/>
</dbReference>
<evidence type="ECO:0000313" key="12">
    <source>
        <dbReference type="EMBL" id="KAK2170349.1"/>
    </source>
</evidence>
<comment type="caution">
    <text evidence="12">The sequence shown here is derived from an EMBL/GenBank/DDBJ whole genome shotgun (WGS) entry which is preliminary data.</text>
</comment>
<feature type="region of interest" description="Disordered" evidence="10">
    <location>
        <begin position="120"/>
        <end position="153"/>
    </location>
</feature>
<dbReference type="InterPro" id="IPR042463">
    <property type="entry name" value="HNOB_dom_associated_sf"/>
</dbReference>
<proteinExistence type="inferred from homology"/>
<keyword evidence="7" id="KW-0141">cGMP biosynthesis</keyword>
<dbReference type="GO" id="GO:0020037">
    <property type="term" value="F:heme binding"/>
    <property type="evidence" value="ECO:0007669"/>
    <property type="project" value="InterPro"/>
</dbReference>
<comment type="similarity">
    <text evidence="8">Belongs to the adenylyl cyclase class-4/guanylyl cyclase family.</text>
</comment>
<evidence type="ECO:0000256" key="2">
    <source>
        <dbReference type="ARBA" id="ARBA00012202"/>
    </source>
</evidence>
<evidence type="ECO:0000256" key="8">
    <source>
        <dbReference type="RuleBase" id="RU000405"/>
    </source>
</evidence>
<dbReference type="Gene3D" id="6.10.250.780">
    <property type="match status" value="1"/>
</dbReference>
<evidence type="ECO:0000256" key="4">
    <source>
        <dbReference type="ARBA" id="ARBA00022741"/>
    </source>
</evidence>
<dbReference type="Gene3D" id="3.30.450.260">
    <property type="entry name" value="Haem NO binding associated domain"/>
    <property type="match status" value="1"/>
</dbReference>
<keyword evidence="5" id="KW-0342">GTP-binding</keyword>
<comment type="subcellular location">
    <subcellularLocation>
        <location evidence="1">Cytoplasm</location>
    </subcellularLocation>
</comment>
<evidence type="ECO:0000313" key="13">
    <source>
        <dbReference type="Proteomes" id="UP001208570"/>
    </source>
</evidence>
<dbReference type="GO" id="GO:0005525">
    <property type="term" value="F:GTP binding"/>
    <property type="evidence" value="ECO:0007669"/>
    <property type="project" value="UniProtKB-KW"/>
</dbReference>
<dbReference type="EC" id="4.6.1.2" evidence="2"/>
<keyword evidence="13" id="KW-1185">Reference proteome</keyword>
<keyword evidence="6 8" id="KW-0456">Lyase</keyword>
<gene>
    <name evidence="12" type="ORF">LSH36_3g17072</name>
</gene>
<evidence type="ECO:0000256" key="6">
    <source>
        <dbReference type="ARBA" id="ARBA00023239"/>
    </source>
</evidence>
<dbReference type="PANTHER" id="PTHR45655:SF6">
    <property type="entry name" value="HEAD-SPECIFIC GUANYLATE CYCLASE"/>
    <property type="match status" value="1"/>
</dbReference>
<dbReference type="EMBL" id="JAODUP010000003">
    <property type="protein sequence ID" value="KAK2170349.1"/>
    <property type="molecule type" value="Genomic_DNA"/>
</dbReference>
<dbReference type="InterPro" id="IPR001054">
    <property type="entry name" value="A/G_cyclase"/>
</dbReference>
<dbReference type="Pfam" id="PF07700">
    <property type="entry name" value="HNOB"/>
    <property type="match status" value="1"/>
</dbReference>
<keyword evidence="3" id="KW-0963">Cytoplasm</keyword>
<evidence type="ECO:0000256" key="9">
    <source>
        <dbReference type="SAM" id="Coils"/>
    </source>
</evidence>
<evidence type="ECO:0000256" key="10">
    <source>
        <dbReference type="SAM" id="MobiDB-lite"/>
    </source>
</evidence>
<feature type="domain" description="Guanylate cyclase" evidence="11">
    <location>
        <begin position="740"/>
        <end position="867"/>
    </location>
</feature>
<dbReference type="InterPro" id="IPR024096">
    <property type="entry name" value="NO_sig/Golgi_transp_ligand-bd"/>
</dbReference>
<reference evidence="12" key="1">
    <citation type="journal article" date="2023" name="Mol. Biol. Evol.">
        <title>Third-Generation Sequencing Reveals the Adaptive Role of the Epigenome in Three Deep-Sea Polychaetes.</title>
        <authorList>
            <person name="Perez M."/>
            <person name="Aroh O."/>
            <person name="Sun Y."/>
            <person name="Lan Y."/>
            <person name="Juniper S.K."/>
            <person name="Young C.R."/>
            <person name="Angers B."/>
            <person name="Qian P.Y."/>
        </authorList>
    </citation>
    <scope>NUCLEOTIDE SEQUENCE</scope>
    <source>
        <strain evidence="12">P08H-3</strain>
    </source>
</reference>
<keyword evidence="4" id="KW-0547">Nucleotide-binding</keyword>
<dbReference type="CDD" id="cd07302">
    <property type="entry name" value="CHD"/>
    <property type="match status" value="1"/>
</dbReference>
<dbReference type="FunFam" id="3.30.70.1230:FF:000007">
    <property type="entry name" value="Guanylate cyclase soluble subunit alpha-3"/>
    <property type="match status" value="1"/>
</dbReference>
<dbReference type="InterPro" id="IPR029787">
    <property type="entry name" value="Nucleotide_cyclase"/>
</dbReference>
<dbReference type="GO" id="GO:0070482">
    <property type="term" value="P:response to oxygen levels"/>
    <property type="evidence" value="ECO:0007669"/>
    <property type="project" value="TreeGrafter"/>
</dbReference>
<sequence>MTSKGDNTIAETPARRMTEGCADCVPETNATHRQCDDQRQRSSDTRHLSEWLSNIANHLEDCHDTVVLYLNGDHGLSGSGQSGCYVGDKLASSNNGNDVMDPESGVLERPSDMMHRSINRRSDIERDGNPDSWVSVPDGLSSDRTKKRNVPQESALREDHITEIVSSLTRNTPDAVDYYRKSGERDEREPRHHRFVGPTQAAQPLNKIIHDTRLVNVQFAGRPLPARKDYAVKPFIDSLEERDHGEYRVRRRNGGLSDARSKTSARCKVTSVGDTRFAVEEQNSHRQIFSAIADMDKSGDGSRLILADIVQAVTVLLMPSMGYFNYAVKTIMMKKAPGFWFKMLGRIKMAESMFADECCRDELKFKIAQLDTSLIIINNMACILGCSTETTYELVGQTFAELVAADYGRELRCIGNTIDGFFNNLDGLHQHLSNTVLVMATDLPAIRCVKNGVASAATYTMYVSSEKFELKHFMSGLVSGISREVLRQDVDVTADAADGVHGHGFRYTLVEKGRARRSDNRELSAELKPRPDLDMKVVTFSRCFPFHFILDRRLDIVQSGVSLMRFISHYLPSKESHFTTYFQLIHPTIHVTFSAILSRINSPFQLVSKRGLLVNAHSKYQEMHLKGQMVYLSESDTLLFLGSPVVAKLEELIGKGLFVSDIPIHDATRDVILVGEQTKAQDGLKKKMQQLKAEIEEASRAVEAEREQNVEILNLIFPPQIARRLWLSEPVPPQRFDNVTVLFSDLVGFTTMCSTATPFQVTDILSKLYTAFDNDCGLLDVYKVETIGDAYCVAGGLHKQSVNHAIKTAWMALRMIQTTRTQSGPDGNPIQMRVGLHSGPVLAGVVGTKMPRYCLFGNNVTLANQMESTSEAGRINVSPTTYRLLKDSEGFVFTRRPRDCLPKSFLKLTSETCYFLEEFIYGGVHYLNDAYKGKDPIINKLHDLLTLDSDHQQQVKTCG</sequence>
<dbReference type="GO" id="GO:0008074">
    <property type="term" value="C:guanylate cyclase complex, soluble"/>
    <property type="evidence" value="ECO:0007669"/>
    <property type="project" value="TreeGrafter"/>
</dbReference>
<name>A0AAD9NKD0_9ANNE</name>
<accession>A0AAD9NKD0</accession>
<dbReference type="InterPro" id="IPR038158">
    <property type="entry name" value="H-NOX_domain_sf"/>
</dbReference>
<dbReference type="SMART" id="SM00044">
    <property type="entry name" value="CYCc"/>
    <property type="match status" value="1"/>
</dbReference>
<dbReference type="PROSITE" id="PS50125">
    <property type="entry name" value="GUANYLATE_CYCLASE_2"/>
    <property type="match status" value="1"/>
</dbReference>
<protein>
    <recommendedName>
        <fullName evidence="2">guanylate cyclase</fullName>
        <ecNumber evidence="2">4.6.1.2</ecNumber>
    </recommendedName>
</protein>
<dbReference type="InterPro" id="IPR011645">
    <property type="entry name" value="HNOB_dom_associated"/>
</dbReference>
<evidence type="ECO:0000256" key="3">
    <source>
        <dbReference type="ARBA" id="ARBA00022490"/>
    </source>
</evidence>
<feature type="compositionally biased region" description="Basic and acidic residues" evidence="10">
    <location>
        <begin position="120"/>
        <end position="129"/>
    </location>
</feature>
<dbReference type="PROSITE" id="PS00452">
    <property type="entry name" value="GUANYLATE_CYCLASE_1"/>
    <property type="match status" value="1"/>
</dbReference>
<dbReference type="GO" id="GO:0004383">
    <property type="term" value="F:guanylate cyclase activity"/>
    <property type="evidence" value="ECO:0007669"/>
    <property type="project" value="UniProtKB-EC"/>
</dbReference>
<dbReference type="AlphaFoldDB" id="A0AAD9NKD0"/>
<dbReference type="Pfam" id="PF00211">
    <property type="entry name" value="Guanylate_cyc"/>
    <property type="match status" value="1"/>
</dbReference>
<dbReference type="InterPro" id="IPR018297">
    <property type="entry name" value="A/G_cyclase_CS"/>
</dbReference>
<dbReference type="PANTHER" id="PTHR45655">
    <property type="entry name" value="GUANYLATE CYCLASE SOLUBLE SUBUNIT BETA-2"/>
    <property type="match status" value="1"/>
</dbReference>
<dbReference type="GO" id="GO:0019934">
    <property type="term" value="P:cGMP-mediated signaling"/>
    <property type="evidence" value="ECO:0007669"/>
    <property type="project" value="TreeGrafter"/>
</dbReference>
<evidence type="ECO:0000256" key="7">
    <source>
        <dbReference type="ARBA" id="ARBA00023293"/>
    </source>
</evidence>
<evidence type="ECO:0000256" key="1">
    <source>
        <dbReference type="ARBA" id="ARBA00004496"/>
    </source>
</evidence>
<organism evidence="12 13">
    <name type="scientific">Paralvinella palmiformis</name>
    <dbReference type="NCBI Taxonomy" id="53620"/>
    <lineage>
        <taxon>Eukaryota</taxon>
        <taxon>Metazoa</taxon>
        <taxon>Spiralia</taxon>
        <taxon>Lophotrochozoa</taxon>
        <taxon>Annelida</taxon>
        <taxon>Polychaeta</taxon>
        <taxon>Sedentaria</taxon>
        <taxon>Canalipalpata</taxon>
        <taxon>Terebellida</taxon>
        <taxon>Terebelliformia</taxon>
        <taxon>Alvinellidae</taxon>
        <taxon>Paralvinella</taxon>
    </lineage>
</organism>
<evidence type="ECO:0000259" key="11">
    <source>
        <dbReference type="PROSITE" id="PS50125"/>
    </source>
</evidence>
<evidence type="ECO:0000256" key="5">
    <source>
        <dbReference type="ARBA" id="ARBA00023134"/>
    </source>
</evidence>
<dbReference type="Gene3D" id="3.90.1520.10">
    <property type="entry name" value="H-NOX domain"/>
    <property type="match status" value="1"/>
</dbReference>
<dbReference type="FunFam" id="3.30.450.260:FF:000002">
    <property type="entry name" value="guanylate cyclase soluble subunit alpha-2"/>
    <property type="match status" value="1"/>
</dbReference>
<keyword evidence="9" id="KW-0175">Coiled coil</keyword>